<accession>A0A1G6SEE0</accession>
<protein>
    <submittedName>
        <fullName evidence="1">Uncharacterized protein</fullName>
    </submittedName>
</protein>
<reference evidence="2" key="1">
    <citation type="submission" date="2016-10" db="EMBL/GenBank/DDBJ databases">
        <authorList>
            <person name="Varghese N."/>
            <person name="Submissions S."/>
        </authorList>
    </citation>
    <scope>NUCLEOTIDE SEQUENCE [LARGE SCALE GENOMIC DNA]</scope>
    <source>
        <strain evidence="2">DSM 45421</strain>
    </source>
</reference>
<evidence type="ECO:0000313" key="1">
    <source>
        <dbReference type="EMBL" id="SDD15031.1"/>
    </source>
</evidence>
<dbReference type="AlphaFoldDB" id="A0A1G6SEE0"/>
<sequence>MSPTVATLDQLDHAIAVAYVALGAARSAWDRCPSAANARAVDEAEDWVDLLLDERLATQG</sequence>
<name>A0A1G6SEE0_9ACTN</name>
<keyword evidence="2" id="KW-1185">Reference proteome</keyword>
<dbReference type="EMBL" id="FMZF01000005">
    <property type="protein sequence ID" value="SDD15031.1"/>
    <property type="molecule type" value="Genomic_DNA"/>
</dbReference>
<dbReference type="OrthoDB" id="5196172at2"/>
<evidence type="ECO:0000313" key="2">
    <source>
        <dbReference type="Proteomes" id="UP000199416"/>
    </source>
</evidence>
<organism evidence="1 2">
    <name type="scientific">Geodermatophilus telluris</name>
    <dbReference type="NCBI Taxonomy" id="1190417"/>
    <lineage>
        <taxon>Bacteria</taxon>
        <taxon>Bacillati</taxon>
        <taxon>Actinomycetota</taxon>
        <taxon>Actinomycetes</taxon>
        <taxon>Geodermatophilales</taxon>
        <taxon>Geodermatophilaceae</taxon>
        <taxon>Geodermatophilus</taxon>
    </lineage>
</organism>
<gene>
    <name evidence="1" type="ORF">SAMN05660690_3566</name>
</gene>
<proteinExistence type="predicted"/>
<dbReference type="Proteomes" id="UP000199416">
    <property type="component" value="Unassembled WGS sequence"/>
</dbReference>
<dbReference type="RefSeq" id="WP_091367297.1">
    <property type="nucleotide sequence ID" value="NZ_FMZF01000005.1"/>
</dbReference>